<keyword evidence="4 12" id="KW-0698">rRNA processing</keyword>
<dbReference type="PIRSF" id="PIRSF006004">
    <property type="entry name" value="CHP00048"/>
    <property type="match status" value="1"/>
</dbReference>
<dbReference type="Pfam" id="PF04055">
    <property type="entry name" value="Radical_SAM"/>
    <property type="match status" value="1"/>
</dbReference>
<gene>
    <name evidence="12 14" type="primary">rlmN</name>
    <name evidence="14" type="ORF">D5R97_01520</name>
</gene>
<dbReference type="Proteomes" id="UP000285138">
    <property type="component" value="Unassembled WGS sequence"/>
</dbReference>
<keyword evidence="6 12" id="KW-0808">Transferase</keyword>
<dbReference type="PANTHER" id="PTHR30544">
    <property type="entry name" value="23S RRNA METHYLTRANSFERASE"/>
    <property type="match status" value="1"/>
</dbReference>
<dbReference type="InterPro" id="IPR058240">
    <property type="entry name" value="rSAM_sf"/>
</dbReference>
<protein>
    <recommendedName>
        <fullName evidence="12">Probable dual-specificity RNA methyltransferase RlmN</fullName>
        <ecNumber evidence="12">2.1.1.192</ecNumber>
    </recommendedName>
    <alternativeName>
        <fullName evidence="12">23S rRNA (adenine(2503)-C(2))-methyltransferase</fullName>
    </alternativeName>
    <alternativeName>
        <fullName evidence="12">23S rRNA m2A2503 methyltransferase</fullName>
    </alternativeName>
    <alternativeName>
        <fullName evidence="12">Ribosomal RNA large subunit methyltransferase N</fullName>
    </alternativeName>
    <alternativeName>
        <fullName evidence="12">tRNA (adenine(37)-C(2))-methyltransferase</fullName>
    </alternativeName>
    <alternativeName>
        <fullName evidence="12">tRNA m2A37 methyltransferase</fullName>
    </alternativeName>
</protein>
<evidence type="ECO:0000259" key="13">
    <source>
        <dbReference type="PROSITE" id="PS51918"/>
    </source>
</evidence>
<dbReference type="NCBIfam" id="TIGR00048">
    <property type="entry name" value="rRNA_mod_RlmN"/>
    <property type="match status" value="1"/>
</dbReference>
<feature type="binding site" evidence="12">
    <location>
        <begin position="219"/>
        <end position="221"/>
    </location>
    <ligand>
        <name>S-adenosyl-L-methionine</name>
        <dbReference type="ChEBI" id="CHEBI:59789"/>
    </ligand>
</feature>
<feature type="domain" description="Radical SAM core" evidence="13">
    <location>
        <begin position="100"/>
        <end position="333"/>
    </location>
</feature>
<evidence type="ECO:0000256" key="7">
    <source>
        <dbReference type="ARBA" id="ARBA00022691"/>
    </source>
</evidence>
<evidence type="ECO:0000256" key="3">
    <source>
        <dbReference type="ARBA" id="ARBA00022490"/>
    </source>
</evidence>
<accession>A0A424YHU2</accession>
<dbReference type="HAMAP" id="MF_01849">
    <property type="entry name" value="RNA_methyltr_RlmN"/>
    <property type="match status" value="1"/>
</dbReference>
<evidence type="ECO:0000256" key="5">
    <source>
        <dbReference type="ARBA" id="ARBA00022603"/>
    </source>
</evidence>
<feature type="binding site" evidence="12">
    <location>
        <position position="114"/>
    </location>
    <ligand>
        <name>[4Fe-4S] cluster</name>
        <dbReference type="ChEBI" id="CHEBI:49883"/>
        <note>4Fe-4S-S-AdoMet</note>
    </ligand>
</feature>
<evidence type="ECO:0000256" key="12">
    <source>
        <dbReference type="HAMAP-Rule" id="MF_01849"/>
    </source>
</evidence>
<dbReference type="InterPro" id="IPR027492">
    <property type="entry name" value="RNA_MTrfase_RlmN"/>
</dbReference>
<feature type="active site" description="S-methylcysteine intermediate" evidence="12">
    <location>
        <position position="338"/>
    </location>
</feature>
<dbReference type="GO" id="GO:0000049">
    <property type="term" value="F:tRNA binding"/>
    <property type="evidence" value="ECO:0007669"/>
    <property type="project" value="UniProtKB-UniRule"/>
</dbReference>
<evidence type="ECO:0000313" key="14">
    <source>
        <dbReference type="EMBL" id="RQD77819.1"/>
    </source>
</evidence>
<dbReference type="GO" id="GO:0030488">
    <property type="term" value="P:tRNA methylation"/>
    <property type="evidence" value="ECO:0007669"/>
    <property type="project" value="UniProtKB-UniRule"/>
</dbReference>
<comment type="similarity">
    <text evidence="12">Belongs to the radical SAM superfamily. RlmN family.</text>
</comment>
<keyword evidence="12" id="KW-1015">Disulfide bond</keyword>
<comment type="caution">
    <text evidence="14">The sequence shown here is derived from an EMBL/GenBank/DDBJ whole genome shotgun (WGS) entry which is preliminary data.</text>
</comment>
<feature type="binding site" evidence="12">
    <location>
        <begin position="164"/>
        <end position="165"/>
    </location>
    <ligand>
        <name>S-adenosyl-L-methionine</name>
        <dbReference type="ChEBI" id="CHEBI:59789"/>
    </ligand>
</feature>
<comment type="caution">
    <text evidence="12">Lacks conserved residue(s) required for the propagation of feature annotation.</text>
</comment>
<keyword evidence="9 12" id="KW-0479">Metal-binding</keyword>
<keyword evidence="10 12" id="KW-0408">Iron</keyword>
<proteinExistence type="inferred from homology"/>
<comment type="catalytic activity">
    <reaction evidence="12">
        <text>adenosine(2503) in 23S rRNA + 2 reduced [2Fe-2S]-[ferredoxin] + 2 S-adenosyl-L-methionine = 2-methyladenosine(2503) in 23S rRNA + 5'-deoxyadenosine + L-methionine + 2 oxidized [2Fe-2S]-[ferredoxin] + S-adenosyl-L-homocysteine</text>
        <dbReference type="Rhea" id="RHEA:42916"/>
        <dbReference type="Rhea" id="RHEA-COMP:10000"/>
        <dbReference type="Rhea" id="RHEA-COMP:10001"/>
        <dbReference type="Rhea" id="RHEA-COMP:10152"/>
        <dbReference type="Rhea" id="RHEA-COMP:10282"/>
        <dbReference type="ChEBI" id="CHEBI:17319"/>
        <dbReference type="ChEBI" id="CHEBI:33737"/>
        <dbReference type="ChEBI" id="CHEBI:33738"/>
        <dbReference type="ChEBI" id="CHEBI:57844"/>
        <dbReference type="ChEBI" id="CHEBI:57856"/>
        <dbReference type="ChEBI" id="CHEBI:59789"/>
        <dbReference type="ChEBI" id="CHEBI:74411"/>
        <dbReference type="ChEBI" id="CHEBI:74497"/>
        <dbReference type="EC" id="2.1.1.192"/>
    </reaction>
</comment>
<comment type="miscellaneous">
    <text evidence="12">Reaction proceeds by a ping-pong mechanism involving intermediate methylation of a conserved cysteine residue.</text>
</comment>
<dbReference type="AlphaFoldDB" id="A0A424YHU2"/>
<dbReference type="GO" id="GO:0005737">
    <property type="term" value="C:cytoplasm"/>
    <property type="evidence" value="ECO:0007669"/>
    <property type="project" value="UniProtKB-SubCell"/>
</dbReference>
<dbReference type="Gene3D" id="3.20.20.70">
    <property type="entry name" value="Aldolase class I"/>
    <property type="match status" value="1"/>
</dbReference>
<dbReference type="InterPro" id="IPR040072">
    <property type="entry name" value="Methyltransferase_A"/>
</dbReference>
<dbReference type="PANTHER" id="PTHR30544:SF5">
    <property type="entry name" value="RADICAL SAM CORE DOMAIN-CONTAINING PROTEIN"/>
    <property type="match status" value="1"/>
</dbReference>
<dbReference type="SUPFAM" id="SSF102114">
    <property type="entry name" value="Radical SAM enzymes"/>
    <property type="match status" value="1"/>
</dbReference>
<organism evidence="14 15">
    <name type="scientific">Candidatus Syntrophonatronum acetioxidans</name>
    <dbReference type="NCBI Taxonomy" id="1795816"/>
    <lineage>
        <taxon>Bacteria</taxon>
        <taxon>Bacillati</taxon>
        <taxon>Bacillota</taxon>
        <taxon>Clostridia</taxon>
        <taxon>Eubacteriales</taxon>
        <taxon>Syntrophomonadaceae</taxon>
        <taxon>Candidatus Syntrophonatronum</taxon>
    </lineage>
</organism>
<dbReference type="GO" id="GO:0046872">
    <property type="term" value="F:metal ion binding"/>
    <property type="evidence" value="ECO:0007669"/>
    <property type="project" value="UniProtKB-KW"/>
</dbReference>
<feature type="binding site" evidence="12">
    <location>
        <position position="118"/>
    </location>
    <ligand>
        <name>[4Fe-4S] cluster</name>
        <dbReference type="ChEBI" id="CHEBI:49883"/>
        <note>4Fe-4S-S-AdoMet</note>
    </ligand>
</feature>
<evidence type="ECO:0000256" key="9">
    <source>
        <dbReference type="ARBA" id="ARBA00022723"/>
    </source>
</evidence>
<dbReference type="SFLD" id="SFLDF00275">
    <property type="entry name" value="adenosine_C2_methyltransferase"/>
    <property type="match status" value="1"/>
</dbReference>
<dbReference type="GO" id="GO:0019843">
    <property type="term" value="F:rRNA binding"/>
    <property type="evidence" value="ECO:0007669"/>
    <property type="project" value="UniProtKB-UniRule"/>
</dbReference>
<evidence type="ECO:0000256" key="4">
    <source>
        <dbReference type="ARBA" id="ARBA00022552"/>
    </source>
</evidence>
<dbReference type="SFLD" id="SFLDG01062">
    <property type="entry name" value="methyltransferase_(Class_A)"/>
    <property type="match status" value="1"/>
</dbReference>
<dbReference type="EC" id="2.1.1.192" evidence="12"/>
<dbReference type="CDD" id="cd01335">
    <property type="entry name" value="Radical_SAM"/>
    <property type="match status" value="1"/>
</dbReference>
<keyword evidence="3 12" id="KW-0963">Cytoplasm</keyword>
<reference evidence="14 15" key="1">
    <citation type="submission" date="2018-08" db="EMBL/GenBank/DDBJ databases">
        <title>The metabolism and importance of syntrophic acetate oxidation coupled to methane or sulfide production in haloalkaline environments.</title>
        <authorList>
            <person name="Timmers P.H.A."/>
            <person name="Vavourakis C.D."/>
            <person name="Sorokin D.Y."/>
            <person name="Sinninghe Damste J.S."/>
            <person name="Muyzer G."/>
            <person name="Stams A.J.M."/>
            <person name="Plugge C.M."/>
        </authorList>
    </citation>
    <scope>NUCLEOTIDE SEQUENCE [LARGE SCALE GENOMIC DNA]</scope>
    <source>
        <strain evidence="14">MSAO_Bac1</strain>
    </source>
</reference>
<evidence type="ECO:0000256" key="11">
    <source>
        <dbReference type="ARBA" id="ARBA00023014"/>
    </source>
</evidence>
<evidence type="ECO:0000256" key="8">
    <source>
        <dbReference type="ARBA" id="ARBA00022694"/>
    </source>
</evidence>
<dbReference type="Pfam" id="PF21016">
    <property type="entry name" value="RlmN_N"/>
    <property type="match status" value="1"/>
</dbReference>
<evidence type="ECO:0000256" key="1">
    <source>
        <dbReference type="ARBA" id="ARBA00004496"/>
    </source>
</evidence>
<dbReference type="GO" id="GO:0002935">
    <property type="term" value="F:tRNA (adenine(37)-C2)-methyltransferase activity"/>
    <property type="evidence" value="ECO:0007669"/>
    <property type="project" value="UniProtKB-UniRule"/>
</dbReference>
<keyword evidence="2 12" id="KW-0004">4Fe-4S</keyword>
<feature type="binding site" evidence="12">
    <location>
        <position position="196"/>
    </location>
    <ligand>
        <name>S-adenosyl-L-methionine</name>
        <dbReference type="ChEBI" id="CHEBI:59789"/>
    </ligand>
</feature>
<sequence>MSHKKNLLGLKEKELDDFFSELGEAKYRAHQLMDWVYKKDVFSFDEMTNFPLALREKLKKIACLQGLRLVARETSREDNVTKYLFELEDFERIEGVVMEYSYGFTACISSQVGCRMSCNFCASGKGGLVRNLEPGEIMAQVLFLRKELEEDGKSLAGVVLMGMGEPLDNYQAVIDFLDLLSCPRALNMSLRHVTLSTCGIAPKIRELARLKLPLTLSVSLNAPVNSLRDKIMPINRRYSLEELLEACKVYEKETGSRITFDYILIGNLNSKKVYANMLANLIKNIKCHVNLIPFNPVKDLDYKSPSQEQVDIFKRILEKEGIPVTVRRTLGRDINAACGQLRRRKTPVKGGAKNASKRQN</sequence>
<dbReference type="GO" id="GO:0070040">
    <property type="term" value="F:rRNA (adenine(2503)-C2-)-methyltransferase activity"/>
    <property type="evidence" value="ECO:0007669"/>
    <property type="project" value="UniProtKB-UniRule"/>
</dbReference>
<dbReference type="EMBL" id="QZAA01000053">
    <property type="protein sequence ID" value="RQD77819.1"/>
    <property type="molecule type" value="Genomic_DNA"/>
</dbReference>
<dbReference type="InterPro" id="IPR004383">
    <property type="entry name" value="rRNA_lsu_MTrfase_RlmN/Cfr"/>
</dbReference>
<dbReference type="Gene3D" id="1.10.150.530">
    <property type="match status" value="1"/>
</dbReference>
<feature type="active site" description="Proton acceptor" evidence="12">
    <location>
        <position position="94"/>
    </location>
</feature>
<evidence type="ECO:0000256" key="2">
    <source>
        <dbReference type="ARBA" id="ARBA00022485"/>
    </source>
</evidence>
<keyword evidence="8 12" id="KW-0819">tRNA processing</keyword>
<evidence type="ECO:0000256" key="6">
    <source>
        <dbReference type="ARBA" id="ARBA00022679"/>
    </source>
</evidence>
<feature type="binding site" evidence="12">
    <location>
        <position position="295"/>
    </location>
    <ligand>
        <name>S-adenosyl-L-methionine</name>
        <dbReference type="ChEBI" id="CHEBI:59789"/>
    </ligand>
</feature>
<comment type="cofactor">
    <cofactor evidence="12">
        <name>[4Fe-4S] cluster</name>
        <dbReference type="ChEBI" id="CHEBI:49883"/>
    </cofactor>
    <text evidence="12">Binds 1 [4Fe-4S] cluster. The cluster is coordinated with 3 cysteines and an exchangeable S-adenosyl-L-methionine.</text>
</comment>
<comment type="subcellular location">
    <subcellularLocation>
        <location evidence="1 12">Cytoplasm</location>
    </subcellularLocation>
</comment>
<dbReference type="PROSITE" id="PS51918">
    <property type="entry name" value="RADICAL_SAM"/>
    <property type="match status" value="1"/>
</dbReference>
<feature type="binding site" evidence="12">
    <location>
        <position position="121"/>
    </location>
    <ligand>
        <name>[4Fe-4S] cluster</name>
        <dbReference type="ChEBI" id="CHEBI:49883"/>
        <note>4Fe-4S-S-AdoMet</note>
    </ligand>
</feature>
<keyword evidence="11 12" id="KW-0411">Iron-sulfur</keyword>
<name>A0A424YHU2_9FIRM</name>
<comment type="function">
    <text evidence="12">Specifically methylates position 2 of adenine 2503 in 23S rRNA and position 2 of adenine 37 in tRNAs.</text>
</comment>
<comment type="catalytic activity">
    <reaction evidence="12">
        <text>adenosine(37) in tRNA + 2 reduced [2Fe-2S]-[ferredoxin] + 2 S-adenosyl-L-methionine = 2-methyladenosine(37) in tRNA + 5'-deoxyadenosine + L-methionine + 2 oxidized [2Fe-2S]-[ferredoxin] + S-adenosyl-L-homocysteine</text>
        <dbReference type="Rhea" id="RHEA:43332"/>
        <dbReference type="Rhea" id="RHEA-COMP:10000"/>
        <dbReference type="Rhea" id="RHEA-COMP:10001"/>
        <dbReference type="Rhea" id="RHEA-COMP:10162"/>
        <dbReference type="Rhea" id="RHEA-COMP:10485"/>
        <dbReference type="ChEBI" id="CHEBI:17319"/>
        <dbReference type="ChEBI" id="CHEBI:33737"/>
        <dbReference type="ChEBI" id="CHEBI:33738"/>
        <dbReference type="ChEBI" id="CHEBI:57844"/>
        <dbReference type="ChEBI" id="CHEBI:57856"/>
        <dbReference type="ChEBI" id="CHEBI:59789"/>
        <dbReference type="ChEBI" id="CHEBI:74411"/>
        <dbReference type="ChEBI" id="CHEBI:74497"/>
        <dbReference type="EC" id="2.1.1.192"/>
    </reaction>
</comment>
<dbReference type="GO" id="GO:0051539">
    <property type="term" value="F:4 iron, 4 sulfur cluster binding"/>
    <property type="evidence" value="ECO:0007669"/>
    <property type="project" value="UniProtKB-UniRule"/>
</dbReference>
<dbReference type="SFLD" id="SFLDS00029">
    <property type="entry name" value="Radical_SAM"/>
    <property type="match status" value="1"/>
</dbReference>
<keyword evidence="5 12" id="KW-0489">Methyltransferase</keyword>
<dbReference type="InterPro" id="IPR048641">
    <property type="entry name" value="RlmN_N"/>
</dbReference>
<dbReference type="InterPro" id="IPR007197">
    <property type="entry name" value="rSAM"/>
</dbReference>
<evidence type="ECO:0000256" key="10">
    <source>
        <dbReference type="ARBA" id="ARBA00023004"/>
    </source>
</evidence>
<keyword evidence="7 12" id="KW-0949">S-adenosyl-L-methionine</keyword>
<dbReference type="InterPro" id="IPR013785">
    <property type="entry name" value="Aldolase_TIM"/>
</dbReference>
<evidence type="ECO:0000313" key="15">
    <source>
        <dbReference type="Proteomes" id="UP000285138"/>
    </source>
</evidence>
<dbReference type="FunFam" id="3.20.20.70:FF:000014">
    <property type="entry name" value="Probable dual-specificity RNA methyltransferase RlmN"/>
    <property type="match status" value="1"/>
</dbReference>
<dbReference type="GO" id="GO:0070475">
    <property type="term" value="P:rRNA base methylation"/>
    <property type="evidence" value="ECO:0007669"/>
    <property type="project" value="UniProtKB-UniRule"/>
</dbReference>